<accession>A0A812N9X4</accession>
<organism evidence="1 2">
    <name type="scientific">Symbiodinium pilosum</name>
    <name type="common">Dinoflagellate</name>
    <dbReference type="NCBI Taxonomy" id="2952"/>
    <lineage>
        <taxon>Eukaryota</taxon>
        <taxon>Sar</taxon>
        <taxon>Alveolata</taxon>
        <taxon>Dinophyceae</taxon>
        <taxon>Suessiales</taxon>
        <taxon>Symbiodiniaceae</taxon>
        <taxon>Symbiodinium</taxon>
    </lineage>
</organism>
<dbReference type="OrthoDB" id="9981310at2759"/>
<keyword evidence="2" id="KW-1185">Reference proteome</keyword>
<reference evidence="1" key="1">
    <citation type="submission" date="2021-02" db="EMBL/GenBank/DDBJ databases">
        <authorList>
            <person name="Dougan E. K."/>
            <person name="Rhodes N."/>
            <person name="Thang M."/>
            <person name="Chan C."/>
        </authorList>
    </citation>
    <scope>NUCLEOTIDE SEQUENCE</scope>
</reference>
<dbReference type="EMBL" id="CAJNIZ010009458">
    <property type="protein sequence ID" value="CAE7281975.1"/>
    <property type="molecule type" value="Genomic_DNA"/>
</dbReference>
<dbReference type="AlphaFoldDB" id="A0A812N9X4"/>
<dbReference type="Proteomes" id="UP000649617">
    <property type="component" value="Unassembled WGS sequence"/>
</dbReference>
<evidence type="ECO:0000313" key="2">
    <source>
        <dbReference type="Proteomes" id="UP000649617"/>
    </source>
</evidence>
<protein>
    <submittedName>
        <fullName evidence="1">Uncharacterized protein</fullName>
    </submittedName>
</protein>
<sequence>MISEGRNYLFAAAAYVELQMGYRYSYYCFVEADTVHENWHVGWQKFESFLKEWEPAVGLPVLDGYSSTIDGYRKEDGAMVRSVMNFDHTIEAVHSDAAPWLLPYVLDGDTKCQWVSQWRFASLANALFPGHVLLTHSVEIENTAHGSYSKDYCMEGMLGATLDLREKMPEAASCFVEPRHEALAINGTLRLSAYLPWSRALRRRDADPTRQNYSSPEIAKVRTCEDEPTLHAMNQKSSYSWCRGCPDSLAYGMLQSIVAHRPFEFVGWLRLADFLALAVVSRDDLLIPQMCLSVAVRMLRCLSNIDGSHISWQELKNFRAAHLEWGLQIQPTEETVQEIERLALAPDKRDIIIKAVRLALMPQGDQIEPVSFMNHEKAESFVDWLLQCPAAGGVH</sequence>
<gene>
    <name evidence="1" type="ORF">SPIL2461_LOCUS6322</name>
</gene>
<proteinExistence type="predicted"/>
<evidence type="ECO:0000313" key="1">
    <source>
        <dbReference type="EMBL" id="CAE7281975.1"/>
    </source>
</evidence>
<name>A0A812N9X4_SYMPI</name>
<comment type="caution">
    <text evidence="1">The sequence shown here is derived from an EMBL/GenBank/DDBJ whole genome shotgun (WGS) entry which is preliminary data.</text>
</comment>